<reference evidence="4" key="1">
    <citation type="journal article" date="2019" name="Int. J. Syst. Evol. Microbiol.">
        <title>The Global Catalogue of Microorganisms (GCM) 10K type strain sequencing project: providing services to taxonomists for standard genome sequencing and annotation.</title>
        <authorList>
            <consortium name="The Broad Institute Genomics Platform"/>
            <consortium name="The Broad Institute Genome Sequencing Center for Infectious Disease"/>
            <person name="Wu L."/>
            <person name="Ma J."/>
        </authorList>
    </citation>
    <scope>NUCLEOTIDE SEQUENCE [LARGE SCALE GENOMIC DNA]</scope>
    <source>
        <strain evidence="4">NBRC 104970</strain>
    </source>
</reference>
<comment type="caution">
    <text evidence="3">The sequence shown here is derived from an EMBL/GenBank/DDBJ whole genome shotgun (WGS) entry which is preliminary data.</text>
</comment>
<feature type="compositionally biased region" description="Pro residues" evidence="1">
    <location>
        <begin position="53"/>
        <end position="76"/>
    </location>
</feature>
<evidence type="ECO:0000313" key="4">
    <source>
        <dbReference type="Proteomes" id="UP001156836"/>
    </source>
</evidence>
<dbReference type="Pfam" id="PF13719">
    <property type="entry name" value="Zn_ribbon_5"/>
    <property type="match status" value="1"/>
</dbReference>
<protein>
    <recommendedName>
        <fullName evidence="2">Zinc finger/thioredoxin putative domain-containing protein</fullName>
    </recommendedName>
</protein>
<dbReference type="EMBL" id="BSOZ01000019">
    <property type="protein sequence ID" value="GLS04500.1"/>
    <property type="molecule type" value="Genomic_DNA"/>
</dbReference>
<dbReference type="NCBIfam" id="TIGR02098">
    <property type="entry name" value="MJ0042_CXXC"/>
    <property type="match status" value="1"/>
</dbReference>
<evidence type="ECO:0000256" key="1">
    <source>
        <dbReference type="SAM" id="MobiDB-lite"/>
    </source>
</evidence>
<sequence>MNHVTRCPNCRTAFKVSEDQLAAHGGKVRCGKCAFVFNARACIETPVLEQVPPPPAAPQPPAPLAIEPPPPAPAPVAVPTVAPEAPTPAPASDGGGEFSPTPPDASVADMVIAARKARQAARAMAQGTTTPAPPTAAEAEAPQPAPEPPAEAAPEPIPAPKPRSVAQKQADKRDQEALKTALNETPLTLNSVYRPIRTAEDEALLAPPPPPSRWRLLWPPLTLLLLLALLAQTGLRYRNTLATDFPWLRAPLVQACDYVGCSMPLPRNATLLRSDYSELTYVPDHGNLIQLSASVRNLAPYTQALPTLELTLTDDAEQVVAKKRFTPAQYLAPDDKQRTELPPNDELRAFLQLDIGELSSTGYSLYWFYP</sequence>
<feature type="compositionally biased region" description="Low complexity" evidence="1">
    <location>
        <begin position="120"/>
        <end position="142"/>
    </location>
</feature>
<keyword evidence="4" id="KW-1185">Reference proteome</keyword>
<dbReference type="Pfam" id="PF11906">
    <property type="entry name" value="DUF3426"/>
    <property type="match status" value="1"/>
</dbReference>
<evidence type="ECO:0000313" key="3">
    <source>
        <dbReference type="EMBL" id="GLS04500.1"/>
    </source>
</evidence>
<proteinExistence type="predicted"/>
<organism evidence="3 4">
    <name type="scientific">Chitiniphilus shinanonensis</name>
    <dbReference type="NCBI Taxonomy" id="553088"/>
    <lineage>
        <taxon>Bacteria</taxon>
        <taxon>Pseudomonadati</taxon>
        <taxon>Pseudomonadota</taxon>
        <taxon>Betaproteobacteria</taxon>
        <taxon>Neisseriales</taxon>
        <taxon>Chitinibacteraceae</taxon>
        <taxon>Chitiniphilus</taxon>
    </lineage>
</organism>
<name>A0ABQ6BR70_9NEIS</name>
<accession>A0ABQ6BR70</accession>
<feature type="domain" description="Zinc finger/thioredoxin putative" evidence="2">
    <location>
        <begin position="5"/>
        <end position="39"/>
    </location>
</feature>
<dbReference type="InterPro" id="IPR021834">
    <property type="entry name" value="DUF3426"/>
</dbReference>
<dbReference type="InterPro" id="IPR011723">
    <property type="entry name" value="Znf/thioredoxin_put"/>
</dbReference>
<dbReference type="RefSeq" id="WP_018746962.1">
    <property type="nucleotide sequence ID" value="NZ_BSOZ01000019.1"/>
</dbReference>
<feature type="compositionally biased region" description="Pro residues" evidence="1">
    <location>
        <begin position="143"/>
        <end position="161"/>
    </location>
</feature>
<dbReference type="Proteomes" id="UP001156836">
    <property type="component" value="Unassembled WGS sequence"/>
</dbReference>
<evidence type="ECO:0000259" key="2">
    <source>
        <dbReference type="Pfam" id="PF13719"/>
    </source>
</evidence>
<feature type="region of interest" description="Disordered" evidence="1">
    <location>
        <begin position="118"/>
        <end position="183"/>
    </location>
</feature>
<feature type="region of interest" description="Disordered" evidence="1">
    <location>
        <begin position="53"/>
        <end position="105"/>
    </location>
</feature>
<gene>
    <name evidence="3" type="ORF">GCM10007860_16470</name>
</gene>